<gene>
    <name evidence="2" type="ORF">SAMN05660662_0359</name>
</gene>
<dbReference type="InterPro" id="IPR006357">
    <property type="entry name" value="HAD-SF_hydro_IIA"/>
</dbReference>
<dbReference type="STRING" id="1550231.SAMN05660662_0359"/>
<dbReference type="Pfam" id="PF13242">
    <property type="entry name" value="Hydrolase_like"/>
    <property type="match status" value="1"/>
</dbReference>
<dbReference type="OrthoDB" id="3400930at2"/>
<sequence length="361" mass="36145">MPGAPTLASGSGGPLSAAHDVALLDLDGVVYVGPDAVPGVPEALTEVRGSGMRLGFVTNNAARTPEEVATHLTELGVPAEATDVITSSQAAATVVAELLGPGARVLPVGGHGVATALRAAGLTVVERAEDQPDAVVQGYGREVGWAQLAEAVVAVRNGARHVATNTDATIPSPRGPLPGNGAMVAVVSAVTGRPPLVTGKPDPAMHAECVRRTSARLPLVVGDRLDTDIEGARRADASSLLVLSGVTDPRTLLAAGPEHRPDHLGSDASALLAAHPPVLGTATGWRCGGWEARPGEAGALLLVQVGDMAGPAESSADGLDGLRALCVAHWSRHPGEGVAAQAVAGDAPAGAALERWGLVDG</sequence>
<name>A0A1G7RIB3_9ACTN</name>
<dbReference type="NCBIfam" id="TIGR01460">
    <property type="entry name" value="HAD-SF-IIA"/>
    <property type="match status" value="1"/>
</dbReference>
<dbReference type="Gene3D" id="3.40.50.1000">
    <property type="entry name" value="HAD superfamily/HAD-like"/>
    <property type="match status" value="2"/>
</dbReference>
<keyword evidence="3" id="KW-1185">Reference proteome</keyword>
<dbReference type="GO" id="GO:0005737">
    <property type="term" value="C:cytoplasm"/>
    <property type="evidence" value="ECO:0007669"/>
    <property type="project" value="TreeGrafter"/>
</dbReference>
<protein>
    <submittedName>
        <fullName evidence="2">Haloacid Dehalogenase Superfamily Class (Subfamily) IIA</fullName>
    </submittedName>
</protein>
<dbReference type="Gene3D" id="3.30.300.290">
    <property type="match status" value="1"/>
</dbReference>
<dbReference type="PANTHER" id="PTHR19288:SF95">
    <property type="entry name" value="D-GLYCEROL 3-PHOSPHATE PHOSPHATASE"/>
    <property type="match status" value="1"/>
</dbReference>
<dbReference type="RefSeq" id="WP_091771493.1">
    <property type="nucleotide sequence ID" value="NZ_FNBT01000011.1"/>
</dbReference>
<evidence type="ECO:0000313" key="3">
    <source>
        <dbReference type="Proteomes" id="UP000199406"/>
    </source>
</evidence>
<evidence type="ECO:0000259" key="1">
    <source>
        <dbReference type="Pfam" id="PF18407"/>
    </source>
</evidence>
<organism evidence="2 3">
    <name type="scientific">Blastococcus aurantiacus</name>
    <dbReference type="NCBI Taxonomy" id="1550231"/>
    <lineage>
        <taxon>Bacteria</taxon>
        <taxon>Bacillati</taxon>
        <taxon>Actinomycetota</taxon>
        <taxon>Actinomycetes</taxon>
        <taxon>Geodermatophilales</taxon>
        <taxon>Geodermatophilaceae</taxon>
        <taxon>Blastococcus</taxon>
    </lineage>
</organism>
<accession>A0A1G7RIB3</accession>
<dbReference type="InterPro" id="IPR036412">
    <property type="entry name" value="HAD-like_sf"/>
</dbReference>
<proteinExistence type="predicted"/>
<dbReference type="InterPro" id="IPR023214">
    <property type="entry name" value="HAD_sf"/>
</dbReference>
<dbReference type="InterPro" id="IPR041065">
    <property type="entry name" value="GNAT-like"/>
</dbReference>
<dbReference type="SUPFAM" id="SSF56784">
    <property type="entry name" value="HAD-like"/>
    <property type="match status" value="1"/>
</dbReference>
<dbReference type="Proteomes" id="UP000199406">
    <property type="component" value="Unassembled WGS sequence"/>
</dbReference>
<dbReference type="GO" id="GO:0016791">
    <property type="term" value="F:phosphatase activity"/>
    <property type="evidence" value="ECO:0007669"/>
    <property type="project" value="TreeGrafter"/>
</dbReference>
<dbReference type="Pfam" id="PF18407">
    <property type="entry name" value="GNAT_like"/>
    <property type="match status" value="1"/>
</dbReference>
<dbReference type="Pfam" id="PF13344">
    <property type="entry name" value="Hydrolase_6"/>
    <property type="match status" value="1"/>
</dbReference>
<reference evidence="3" key="1">
    <citation type="submission" date="2016-10" db="EMBL/GenBank/DDBJ databases">
        <authorList>
            <person name="Varghese N."/>
            <person name="Submissions S."/>
        </authorList>
    </citation>
    <scope>NUCLEOTIDE SEQUENCE [LARGE SCALE GENOMIC DNA]</scope>
    <source>
        <strain evidence="3">DSM 44268</strain>
    </source>
</reference>
<feature type="domain" description="GCN5-related N-acetyltransferase-like" evidence="1">
    <location>
        <begin position="287"/>
        <end position="358"/>
    </location>
</feature>
<dbReference type="EMBL" id="FNBT01000011">
    <property type="protein sequence ID" value="SDG10518.1"/>
    <property type="molecule type" value="Genomic_DNA"/>
</dbReference>
<dbReference type="PANTHER" id="PTHR19288">
    <property type="entry name" value="4-NITROPHENYLPHOSPHATASE-RELATED"/>
    <property type="match status" value="1"/>
</dbReference>
<dbReference type="AlphaFoldDB" id="A0A1G7RIB3"/>
<evidence type="ECO:0000313" key="2">
    <source>
        <dbReference type="EMBL" id="SDG10518.1"/>
    </source>
</evidence>